<proteinExistence type="predicted"/>
<accession>A0A0A9FKT7</accession>
<organism evidence="1">
    <name type="scientific">Arundo donax</name>
    <name type="common">Giant reed</name>
    <name type="synonym">Donax arundinaceus</name>
    <dbReference type="NCBI Taxonomy" id="35708"/>
    <lineage>
        <taxon>Eukaryota</taxon>
        <taxon>Viridiplantae</taxon>
        <taxon>Streptophyta</taxon>
        <taxon>Embryophyta</taxon>
        <taxon>Tracheophyta</taxon>
        <taxon>Spermatophyta</taxon>
        <taxon>Magnoliopsida</taxon>
        <taxon>Liliopsida</taxon>
        <taxon>Poales</taxon>
        <taxon>Poaceae</taxon>
        <taxon>PACMAD clade</taxon>
        <taxon>Arundinoideae</taxon>
        <taxon>Arundineae</taxon>
        <taxon>Arundo</taxon>
    </lineage>
</organism>
<protein>
    <submittedName>
        <fullName evidence="1">Uncharacterized protein</fullName>
    </submittedName>
</protein>
<sequence>MPSPSIRCPSSIFCWCIVSLRSSLRSASLVPLAWHVLQLHFIGDVFWSAHEECSAVVTAF</sequence>
<dbReference type="EMBL" id="GBRH01187155">
    <property type="protein sequence ID" value="JAE10741.1"/>
    <property type="molecule type" value="Transcribed_RNA"/>
</dbReference>
<dbReference type="AlphaFoldDB" id="A0A0A9FKT7"/>
<name>A0A0A9FKT7_ARUDO</name>
<reference evidence="1" key="2">
    <citation type="journal article" date="2015" name="Data Brief">
        <title>Shoot transcriptome of the giant reed, Arundo donax.</title>
        <authorList>
            <person name="Barrero R.A."/>
            <person name="Guerrero F.D."/>
            <person name="Moolhuijzen P."/>
            <person name="Goolsby J.A."/>
            <person name="Tidwell J."/>
            <person name="Bellgard S.E."/>
            <person name="Bellgard M.I."/>
        </authorList>
    </citation>
    <scope>NUCLEOTIDE SEQUENCE</scope>
    <source>
        <tissue evidence="1">Shoot tissue taken approximately 20 cm above the soil surface</tissue>
    </source>
</reference>
<evidence type="ECO:0000313" key="1">
    <source>
        <dbReference type="EMBL" id="JAE10741.1"/>
    </source>
</evidence>
<reference evidence="1" key="1">
    <citation type="submission" date="2014-09" db="EMBL/GenBank/DDBJ databases">
        <authorList>
            <person name="Magalhaes I.L.F."/>
            <person name="Oliveira U."/>
            <person name="Santos F.R."/>
            <person name="Vidigal T.H.D.A."/>
            <person name="Brescovit A.D."/>
            <person name="Santos A.J."/>
        </authorList>
    </citation>
    <scope>NUCLEOTIDE SEQUENCE</scope>
    <source>
        <tissue evidence="1">Shoot tissue taken approximately 20 cm above the soil surface</tissue>
    </source>
</reference>